<dbReference type="InterPro" id="IPR000073">
    <property type="entry name" value="AB_hydrolase_1"/>
</dbReference>
<organism evidence="2 3">
    <name type="scientific">Apiospora aurea</name>
    <dbReference type="NCBI Taxonomy" id="335848"/>
    <lineage>
        <taxon>Eukaryota</taxon>
        <taxon>Fungi</taxon>
        <taxon>Dikarya</taxon>
        <taxon>Ascomycota</taxon>
        <taxon>Pezizomycotina</taxon>
        <taxon>Sordariomycetes</taxon>
        <taxon>Xylariomycetidae</taxon>
        <taxon>Amphisphaeriales</taxon>
        <taxon>Apiosporaceae</taxon>
        <taxon>Apiospora</taxon>
    </lineage>
</organism>
<keyword evidence="3" id="KW-1185">Reference proteome</keyword>
<evidence type="ECO:0000259" key="1">
    <source>
        <dbReference type="Pfam" id="PF12697"/>
    </source>
</evidence>
<dbReference type="Proteomes" id="UP001391051">
    <property type="component" value="Unassembled WGS sequence"/>
</dbReference>
<dbReference type="EMBL" id="JAQQWE010000001">
    <property type="protein sequence ID" value="KAK7966470.1"/>
    <property type="molecule type" value="Genomic_DNA"/>
</dbReference>
<comment type="caution">
    <text evidence="2">The sequence shown here is derived from an EMBL/GenBank/DDBJ whole genome shotgun (WGS) entry which is preliminary data.</text>
</comment>
<dbReference type="SUPFAM" id="SSF53474">
    <property type="entry name" value="alpha/beta-Hydrolases"/>
    <property type="match status" value="2"/>
</dbReference>
<dbReference type="InterPro" id="IPR029058">
    <property type="entry name" value="AB_hydrolase_fold"/>
</dbReference>
<reference evidence="2 3" key="1">
    <citation type="submission" date="2023-01" db="EMBL/GenBank/DDBJ databases">
        <title>Analysis of 21 Apiospora genomes using comparative genomics revels a genus with tremendous synthesis potential of carbohydrate active enzymes and secondary metabolites.</title>
        <authorList>
            <person name="Sorensen T."/>
        </authorList>
    </citation>
    <scope>NUCLEOTIDE SEQUENCE [LARGE SCALE GENOMIC DNA]</scope>
    <source>
        <strain evidence="2 3">CBS 24483</strain>
    </source>
</reference>
<dbReference type="RefSeq" id="XP_066705862.1">
    <property type="nucleotide sequence ID" value="XM_066836969.1"/>
</dbReference>
<accession>A0ABR1QUX8</accession>
<dbReference type="Gene3D" id="3.40.50.1820">
    <property type="entry name" value="alpha/beta hydrolase"/>
    <property type="match status" value="1"/>
</dbReference>
<name>A0ABR1QUX8_9PEZI</name>
<dbReference type="Pfam" id="PF12697">
    <property type="entry name" value="Abhydrolase_6"/>
    <property type="match status" value="1"/>
</dbReference>
<proteinExistence type="predicted"/>
<dbReference type="GeneID" id="92070031"/>
<feature type="domain" description="AB hydrolase-1" evidence="1">
    <location>
        <begin position="47"/>
        <end position="248"/>
    </location>
</feature>
<sequence>MVRVAPLRDVDGKSRVDMCHHTYCYNGAEYGRSPSAPAVGSLRTAGVLATPYILVAHSFGALVAREVVAALETDDVVGLALVDSNQERAYKVIEEPLKPLATLAGPRGLALLDQSGLLAGGDHYTADELHRLALDVERETKENTSALETACLEASSEALAQKGQFEAMALDTKRDYRRVIAATRKRVDLDAEARRVLETLHDFIEKEFDLRDNALQREQMRLSANSRFVQALKSGHAVIATEPRLVADEASSVWESCLGDQHS</sequence>
<gene>
    <name evidence="2" type="ORF">PG986_000747</name>
</gene>
<protein>
    <recommendedName>
        <fullName evidence="1">AB hydrolase-1 domain-containing protein</fullName>
    </recommendedName>
</protein>
<evidence type="ECO:0000313" key="2">
    <source>
        <dbReference type="EMBL" id="KAK7966470.1"/>
    </source>
</evidence>
<evidence type="ECO:0000313" key="3">
    <source>
        <dbReference type="Proteomes" id="UP001391051"/>
    </source>
</evidence>